<evidence type="ECO:0000256" key="1">
    <source>
        <dbReference type="ARBA" id="ARBA00022574"/>
    </source>
</evidence>
<feature type="repeat" description="WD" evidence="4">
    <location>
        <begin position="513"/>
        <end position="553"/>
    </location>
</feature>
<dbReference type="InterPro" id="IPR001680">
    <property type="entry name" value="WD40_rpt"/>
</dbReference>
<feature type="repeat" description="WD" evidence="4">
    <location>
        <begin position="594"/>
        <end position="635"/>
    </location>
</feature>
<dbReference type="AlphaFoldDB" id="A0A7M7PH44"/>
<keyword evidence="8" id="KW-1185">Reference proteome</keyword>
<dbReference type="GO" id="GO:0000209">
    <property type="term" value="P:protein polyubiquitination"/>
    <property type="evidence" value="ECO:0000318"/>
    <property type="project" value="GO_Central"/>
</dbReference>
<reference evidence="7" key="2">
    <citation type="submission" date="2021-01" db="UniProtKB">
        <authorList>
            <consortium name="EnsemblMetazoa"/>
        </authorList>
    </citation>
    <scope>IDENTIFICATION</scope>
</reference>
<dbReference type="InterPro" id="IPR036322">
    <property type="entry name" value="WD40_repeat_dom_sf"/>
</dbReference>
<feature type="repeat" description="WD" evidence="4">
    <location>
        <begin position="554"/>
        <end position="593"/>
    </location>
</feature>
<dbReference type="Pfam" id="PF00400">
    <property type="entry name" value="WD40"/>
    <property type="match status" value="6"/>
</dbReference>
<feature type="region of interest" description="Disordered" evidence="5">
    <location>
        <begin position="246"/>
        <end position="265"/>
    </location>
</feature>
<dbReference type="OMA" id="TLHRDFM"/>
<dbReference type="GO" id="GO:1990756">
    <property type="term" value="F:ubiquitin-like ligase-substrate adaptor activity"/>
    <property type="evidence" value="ECO:0000318"/>
    <property type="project" value="GO_Central"/>
</dbReference>
<accession>A0A7M7PH44</accession>
<dbReference type="InParanoid" id="A0A7M7PH44"/>
<dbReference type="Gene3D" id="2.130.10.10">
    <property type="entry name" value="YVTN repeat-like/Quinoprotein amine dehydrogenase"/>
    <property type="match status" value="2"/>
</dbReference>
<dbReference type="SUPFAM" id="SSF81383">
    <property type="entry name" value="F-box domain"/>
    <property type="match status" value="1"/>
</dbReference>
<dbReference type="InterPro" id="IPR020472">
    <property type="entry name" value="WD40_PAC1"/>
</dbReference>
<dbReference type="EnsemblMetazoa" id="XM_030995158">
    <property type="protein sequence ID" value="XP_030851018"/>
    <property type="gene ID" value="LOC579989"/>
</dbReference>
<evidence type="ECO:0000313" key="8">
    <source>
        <dbReference type="Proteomes" id="UP000007110"/>
    </source>
</evidence>
<dbReference type="InterPro" id="IPR015943">
    <property type="entry name" value="WD40/YVTN_repeat-like_dom_sf"/>
</dbReference>
<keyword evidence="3" id="KW-0833">Ubl conjugation pathway</keyword>
<dbReference type="RefSeq" id="XP_030851018.1">
    <property type="nucleotide sequence ID" value="XM_030995158.1"/>
</dbReference>
<dbReference type="Gene3D" id="1.20.1280.50">
    <property type="match status" value="1"/>
</dbReference>
<dbReference type="PROSITE" id="PS50181">
    <property type="entry name" value="FBOX"/>
    <property type="match status" value="1"/>
</dbReference>
<evidence type="ECO:0000256" key="4">
    <source>
        <dbReference type="PROSITE-ProRule" id="PRU00221"/>
    </source>
</evidence>
<feature type="domain" description="F-box" evidence="6">
    <location>
        <begin position="385"/>
        <end position="431"/>
    </location>
</feature>
<evidence type="ECO:0000313" key="7">
    <source>
        <dbReference type="EnsemblMetazoa" id="XP_030851018"/>
    </source>
</evidence>
<feature type="repeat" description="WD" evidence="4">
    <location>
        <begin position="702"/>
        <end position="725"/>
    </location>
</feature>
<evidence type="ECO:0000256" key="3">
    <source>
        <dbReference type="ARBA" id="ARBA00022786"/>
    </source>
</evidence>
<dbReference type="Proteomes" id="UP000007110">
    <property type="component" value="Unassembled WGS sequence"/>
</dbReference>
<dbReference type="SMART" id="SM00320">
    <property type="entry name" value="WD40"/>
    <property type="match status" value="6"/>
</dbReference>
<protein>
    <recommendedName>
        <fullName evidence="6">F-box domain-containing protein</fullName>
    </recommendedName>
</protein>
<dbReference type="OrthoDB" id="5580488at2759"/>
<feature type="region of interest" description="Disordered" evidence="5">
    <location>
        <begin position="1"/>
        <end position="57"/>
    </location>
</feature>
<sequence>MDVLPPVSSNPLAADPTPVMHISLPGNADYGDGAHNNDNGQNGVEDEKEERGGSGFQIGDILLSGRSQSGGGGEGDGAVMLADWHAFRGRDIESDNTMEFNRQVDHVNIWLDKWNHNQRCLILEGILQRSNYTQYNFLWTTLQPALHRDFMYTARQHYPEYHFEPISSHTSRETRTKRAVRNYYHAHSAHLQRKTDVKRLNVQHILPVIMSAPSEEPKEVSFKSGWDRLRPTNSMPLVKLPSVSHSKTFDHPLSKSAPVSPMRDDQPIRRHMQDHDGHSIPRKRVARNERKRRGYNPVDDANVPLLTKALTDVQLTWNRPTMSGNRADRLPPIEPIPVESWQLFHWYAECWNDVQRNEFLHKLLKKLDQRQLYFLSTHSALKQSRDFITLLPLPLALRIMGYLSPRWLLVAAQVCKMWNRRASHDQIWKDKCSQVAIEIPLPETPFQWKKIYRDNVFLRFNWDEGKTKNVDVRGHASKVHCVTFDGEYRIASGSADKTVKVWDIRTGACIQTLKGHQKGVWCLRFFTKHLLISASYDATIKVWNLRKGACARTLLGHEGAVWSMALKKNYLATASQDRTVKLWDLSTCELKHTLVGHGQAVFCVDMDEECTMVISGSADKSVRIWSVETGRHTRVIRISQTTSVMALNYHQGYFVCSVGEIVSLWRLDTATCVKTFEEHEKRVETLSLRISKTTYPDKPQGLLVSAGQDGMVKYWDLEKDSSWHSMKSRKGSHISSIFCDKTKIIAACSDFRIRIWNFHT</sequence>
<evidence type="ECO:0000256" key="5">
    <source>
        <dbReference type="SAM" id="MobiDB-lite"/>
    </source>
</evidence>
<dbReference type="CDD" id="cd00200">
    <property type="entry name" value="WD40"/>
    <property type="match status" value="1"/>
</dbReference>
<dbReference type="InterPro" id="IPR001810">
    <property type="entry name" value="F-box_dom"/>
</dbReference>
<dbReference type="GO" id="GO:0019005">
    <property type="term" value="C:SCF ubiquitin ligase complex"/>
    <property type="evidence" value="ECO:0000318"/>
    <property type="project" value="GO_Central"/>
</dbReference>
<name>A0A7M7PH44_STRPU</name>
<dbReference type="InterPro" id="IPR051075">
    <property type="entry name" value="SCF_subunit_WD-repeat"/>
</dbReference>
<dbReference type="RefSeq" id="XP_800063.3">
    <property type="nucleotide sequence ID" value="XM_794970.5"/>
</dbReference>
<organism evidence="7 8">
    <name type="scientific">Strongylocentrotus purpuratus</name>
    <name type="common">Purple sea urchin</name>
    <dbReference type="NCBI Taxonomy" id="7668"/>
    <lineage>
        <taxon>Eukaryota</taxon>
        <taxon>Metazoa</taxon>
        <taxon>Echinodermata</taxon>
        <taxon>Eleutherozoa</taxon>
        <taxon>Echinozoa</taxon>
        <taxon>Echinoidea</taxon>
        <taxon>Euechinoidea</taxon>
        <taxon>Echinacea</taxon>
        <taxon>Camarodonta</taxon>
        <taxon>Echinidea</taxon>
        <taxon>Strongylocentrotidae</taxon>
        <taxon>Strongylocentrotus</taxon>
    </lineage>
</organism>
<keyword evidence="2" id="KW-0677">Repeat</keyword>
<dbReference type="Pfam" id="PF12937">
    <property type="entry name" value="F-box-like"/>
    <property type="match status" value="1"/>
</dbReference>
<dbReference type="InterPro" id="IPR019775">
    <property type="entry name" value="WD40_repeat_CS"/>
</dbReference>
<dbReference type="SUPFAM" id="SSF50978">
    <property type="entry name" value="WD40 repeat-like"/>
    <property type="match status" value="1"/>
</dbReference>
<dbReference type="PROSITE" id="PS00678">
    <property type="entry name" value="WD_REPEATS_1"/>
    <property type="match status" value="4"/>
</dbReference>
<dbReference type="PROSITE" id="PS50294">
    <property type="entry name" value="WD_REPEATS_REGION"/>
    <property type="match status" value="4"/>
</dbReference>
<evidence type="ECO:0000259" key="6">
    <source>
        <dbReference type="PROSITE" id="PS50181"/>
    </source>
</evidence>
<keyword evidence="1 4" id="KW-0853">WD repeat</keyword>
<dbReference type="KEGG" id="spu:579989"/>
<dbReference type="PANTHER" id="PTHR19872">
    <property type="entry name" value="UBIQUITIN LIGASE SPECIFICITY FACTOR/HREP PROTEIN"/>
    <property type="match status" value="1"/>
</dbReference>
<feature type="repeat" description="WD" evidence="4">
    <location>
        <begin position="472"/>
        <end position="512"/>
    </location>
</feature>
<dbReference type="InterPro" id="IPR036047">
    <property type="entry name" value="F-box-like_dom_sf"/>
</dbReference>
<dbReference type="GeneID" id="579989"/>
<dbReference type="EnsemblMetazoa" id="XM_794970">
    <property type="protein sequence ID" value="XP_800063"/>
    <property type="gene ID" value="LOC579989"/>
</dbReference>
<reference evidence="8" key="1">
    <citation type="submission" date="2015-02" db="EMBL/GenBank/DDBJ databases">
        <title>Genome sequencing for Strongylocentrotus purpuratus.</title>
        <authorList>
            <person name="Murali S."/>
            <person name="Liu Y."/>
            <person name="Vee V."/>
            <person name="English A."/>
            <person name="Wang M."/>
            <person name="Skinner E."/>
            <person name="Han Y."/>
            <person name="Muzny D.M."/>
            <person name="Worley K.C."/>
            <person name="Gibbs R.A."/>
        </authorList>
    </citation>
    <scope>NUCLEOTIDE SEQUENCE</scope>
</reference>
<evidence type="ECO:0000256" key="2">
    <source>
        <dbReference type="ARBA" id="ARBA00022737"/>
    </source>
</evidence>
<dbReference type="PROSITE" id="PS50082">
    <property type="entry name" value="WD_REPEATS_2"/>
    <property type="match status" value="5"/>
</dbReference>
<dbReference type="PANTHER" id="PTHR19872:SF9">
    <property type="entry name" value="UBIQUITIN-BINDING SDF UBIQUITIN LIGASE COMPLEX SUBUNIT"/>
    <property type="match status" value="1"/>
</dbReference>
<dbReference type="PRINTS" id="PR00320">
    <property type="entry name" value="GPROTEINBRPT"/>
</dbReference>
<proteinExistence type="predicted"/>